<dbReference type="EMBL" id="JJPW01000114">
    <property type="protein sequence ID" value="KKG97132.1"/>
    <property type="molecule type" value="Genomic_DNA"/>
</dbReference>
<dbReference type="EMBL" id="JJQF01000145">
    <property type="protein sequence ID" value="KKH26662.1"/>
    <property type="molecule type" value="Genomic_DNA"/>
</dbReference>
<dbReference type="EMBL" id="JJPK01000075">
    <property type="protein sequence ID" value="KKG60898.1"/>
    <property type="molecule type" value="Genomic_DNA"/>
</dbReference>
<dbReference type="Proteomes" id="UP000034667">
    <property type="component" value="Unassembled WGS sequence"/>
</dbReference>
<evidence type="ECO:0000313" key="32">
    <source>
        <dbReference type="Proteomes" id="UP000034188"/>
    </source>
</evidence>
<evidence type="ECO:0000313" key="29">
    <source>
        <dbReference type="Proteomes" id="UP000034047"/>
    </source>
</evidence>
<accession>A0A0F8MES6</accession>
<dbReference type="EMBL" id="JJPG01000022">
    <property type="protein sequence ID" value="KKG55586.1"/>
    <property type="molecule type" value="Genomic_DNA"/>
</dbReference>
<dbReference type="Proteomes" id="UP000034577">
    <property type="component" value="Unassembled WGS sequence"/>
</dbReference>
<evidence type="ECO:0000313" key="34">
    <source>
        <dbReference type="Proteomes" id="UP000034243"/>
    </source>
</evidence>
<dbReference type="EMBL" id="JJQA01000025">
    <property type="protein sequence ID" value="KKH19596.1"/>
    <property type="molecule type" value="Genomic_DNA"/>
</dbReference>
<dbReference type="EMBL" id="JJQI01000096">
    <property type="protein sequence ID" value="KKH37163.1"/>
    <property type="molecule type" value="Genomic_DNA"/>
</dbReference>
<evidence type="ECO:0000313" key="16">
    <source>
        <dbReference type="EMBL" id="KKH03287.1"/>
    </source>
</evidence>
<evidence type="ECO:0000313" key="43">
    <source>
        <dbReference type="Proteomes" id="UP000034566"/>
    </source>
</evidence>
<evidence type="ECO:0000313" key="37">
    <source>
        <dbReference type="Proteomes" id="UP000034279"/>
    </source>
</evidence>
<dbReference type="Proteomes" id="UP000033878">
    <property type="component" value="Unassembled WGS sequence"/>
</dbReference>
<gene>
    <name evidence="9" type="ORF">DU33_07065</name>
    <name evidence="2" type="ORF">DU34_05495</name>
    <name evidence="6" type="ORF">DU35_04805</name>
    <name evidence="7" type="ORF">DU36_04915</name>
    <name evidence="22" type="ORF">DU37_16975</name>
    <name evidence="8" type="ORF">DU38_17590</name>
    <name evidence="4" type="ORF">DU39_17240</name>
    <name evidence="5" type="ORF">DU41_18060</name>
    <name evidence="17" type="ORF">DU42_01350</name>
    <name evidence="19" type="ORF">DU44_16010</name>
    <name evidence="10" type="ORF">DU45_16335</name>
    <name evidence="20" type="ORF">DU48_18840</name>
    <name evidence="3" type="ORF">DU49_17380</name>
    <name evidence="15" type="ORF">DU56_17280</name>
    <name evidence="12" type="ORF">DU57_16945</name>
    <name evidence="13" type="ORF">DU59_01030</name>
    <name evidence="21" type="ORF">DU60_17185</name>
    <name evidence="11" type="ORF">DU64_16610</name>
    <name evidence="18" type="ORF">DU65_00040</name>
    <name evidence="14" type="ORF">DU66_18570</name>
    <name evidence="16" type="ORF">DU68_00335</name>
    <name evidence="23" type="ORF">DU71_16235</name>
    <name evidence="24" type="ORF">DU72_16885</name>
    <name evidence="25" type="ORF">DU74_18590</name>
</gene>
<dbReference type="Proteomes" id="UP000033835">
    <property type="component" value="Unassembled WGS sequence"/>
</dbReference>
<evidence type="ECO:0000313" key="19">
    <source>
        <dbReference type="EMBL" id="KKH19596.1"/>
    </source>
</evidence>
<evidence type="ECO:0000313" key="39">
    <source>
        <dbReference type="Proteomes" id="UP000034387"/>
    </source>
</evidence>
<dbReference type="PATRIC" id="fig|2209.39.peg.3748"/>
<dbReference type="EMBL" id="JJPE01000100">
    <property type="protein sequence ID" value="KKG43144.1"/>
    <property type="molecule type" value="Genomic_DNA"/>
</dbReference>
<dbReference type="EMBL" id="JJPS01000021">
    <property type="protein sequence ID" value="KKG94316.1"/>
    <property type="molecule type" value="Genomic_DNA"/>
</dbReference>
<dbReference type="Proteomes" id="UP000034047">
    <property type="component" value="Unassembled WGS sequence"/>
</dbReference>
<evidence type="ECO:0000313" key="5">
    <source>
        <dbReference type="EMBL" id="KKG43144.1"/>
    </source>
</evidence>
<evidence type="ECO:0000313" key="27">
    <source>
        <dbReference type="Proteomes" id="UP000033878"/>
    </source>
</evidence>
<keyword evidence="1" id="KW-0472">Membrane</keyword>
<dbReference type="Proteomes" id="UP000034950">
    <property type="component" value="Unassembled WGS sequence"/>
</dbReference>
<evidence type="ECO:0000313" key="22">
    <source>
        <dbReference type="EMBL" id="KKH26662.1"/>
    </source>
</evidence>
<dbReference type="EMBL" id="JJQK01000235">
    <property type="protein sequence ID" value="KKH46226.1"/>
    <property type="molecule type" value="Genomic_DNA"/>
</dbReference>
<feature type="transmembrane region" description="Helical" evidence="1">
    <location>
        <begin position="43"/>
        <end position="65"/>
    </location>
</feature>
<evidence type="ECO:0000313" key="12">
    <source>
        <dbReference type="EMBL" id="KKG88171.1"/>
    </source>
</evidence>
<dbReference type="EMBL" id="JJQC01000169">
    <property type="protein sequence ID" value="KKH15445.1"/>
    <property type="molecule type" value="Genomic_DNA"/>
</dbReference>
<evidence type="ECO:0000313" key="30">
    <source>
        <dbReference type="Proteomes" id="UP000034064"/>
    </source>
</evidence>
<evidence type="ECO:0000313" key="3">
    <source>
        <dbReference type="EMBL" id="KKG32039.1"/>
    </source>
</evidence>
<evidence type="ECO:0000313" key="25">
    <source>
        <dbReference type="EMBL" id="KKH54133.1"/>
    </source>
</evidence>
<dbReference type="EMBL" id="JJPJ01000043">
    <property type="protein sequence ID" value="KKG64025.1"/>
    <property type="molecule type" value="Genomic_DNA"/>
</dbReference>
<dbReference type="EMBL" id="JJOU01000072">
    <property type="protein sequence ID" value="KKG16098.1"/>
    <property type="molecule type" value="Genomic_DNA"/>
</dbReference>
<evidence type="ECO:0000313" key="14">
    <source>
        <dbReference type="EMBL" id="KKG96430.1"/>
    </source>
</evidence>
<dbReference type="Proteomes" id="UP000034243">
    <property type="component" value="Unassembled WGS sequence"/>
</dbReference>
<dbReference type="Proteomes" id="UP000034387">
    <property type="component" value="Unassembled WGS sequence"/>
</dbReference>
<keyword evidence="1" id="KW-1133">Transmembrane helix</keyword>
<evidence type="ECO:0000313" key="45">
    <source>
        <dbReference type="Proteomes" id="UP000034667"/>
    </source>
</evidence>
<dbReference type="EMBL" id="JJQE01000145">
    <property type="protein sequence ID" value="KKH25466.1"/>
    <property type="molecule type" value="Genomic_DNA"/>
</dbReference>
<dbReference type="Proteomes" id="UP000034195">
    <property type="component" value="Unassembled WGS sequence"/>
</dbReference>
<dbReference type="Proteomes" id="UP000034409">
    <property type="component" value="Unassembled WGS sequence"/>
</dbReference>
<dbReference type="Proteomes" id="UP000033987">
    <property type="component" value="Unassembled WGS sequence"/>
</dbReference>
<evidence type="ECO:0000313" key="6">
    <source>
        <dbReference type="EMBL" id="KKG43836.1"/>
    </source>
</evidence>
<sequence length="112" mass="13489">MIFHIYIKFGKSAIQTNIHFKFAHWAGKIAFTVRLITYTFSNYVAWIEIFASAFRTFSLFHFALLHAYRRIKPEKQLSSIIKKIHRDYSIYYIYPEMKTYKEIKIDSHQIGE</sequence>
<evidence type="ECO:0000313" key="7">
    <source>
        <dbReference type="EMBL" id="KKG49304.1"/>
    </source>
</evidence>
<evidence type="ECO:0000313" key="15">
    <source>
        <dbReference type="EMBL" id="KKG97132.1"/>
    </source>
</evidence>
<dbReference type="EMBL" id="JJQN01000202">
    <property type="protein sequence ID" value="KKH54133.1"/>
    <property type="molecule type" value="Genomic_DNA"/>
</dbReference>
<dbReference type="EMBL" id="JJPU01000114">
    <property type="protein sequence ID" value="KKG96430.1"/>
    <property type="molecule type" value="Genomic_DNA"/>
</dbReference>
<dbReference type="Proteomes" id="UP000034921">
    <property type="component" value="Unassembled WGS sequence"/>
</dbReference>
<evidence type="ECO:0000313" key="41">
    <source>
        <dbReference type="Proteomes" id="UP000034450"/>
    </source>
</evidence>
<dbReference type="EMBL" id="JJPB01000070">
    <property type="protein sequence ID" value="KKG32039.1"/>
    <property type="molecule type" value="Genomic_DNA"/>
</dbReference>
<dbReference type="Proteomes" id="UP000034279">
    <property type="component" value="Unassembled WGS sequence"/>
</dbReference>
<dbReference type="Proteomes" id="UP000034468">
    <property type="component" value="Unassembled WGS sequence"/>
</dbReference>
<comment type="caution">
    <text evidence="23">The sequence shown here is derived from an EMBL/GenBank/DDBJ whole genome shotgun (WGS) entry which is preliminary data.</text>
</comment>
<dbReference type="EMBL" id="JJPI01000009">
    <property type="protein sequence ID" value="KKG58380.1"/>
    <property type="molecule type" value="Genomic_DNA"/>
</dbReference>
<evidence type="ECO:0000256" key="1">
    <source>
        <dbReference type="SAM" id="Phobius"/>
    </source>
</evidence>
<evidence type="ECO:0000313" key="10">
    <source>
        <dbReference type="EMBL" id="KKG60898.1"/>
    </source>
</evidence>
<evidence type="ECO:0000313" key="49">
    <source>
        <dbReference type="Proteomes" id="UP000034950"/>
    </source>
</evidence>
<evidence type="ECO:0000313" key="2">
    <source>
        <dbReference type="EMBL" id="KKG16098.1"/>
    </source>
</evidence>
<dbReference type="Proteomes" id="UP000034151">
    <property type="component" value="Unassembled WGS sequence"/>
</dbReference>
<evidence type="ECO:0000313" key="48">
    <source>
        <dbReference type="Proteomes" id="UP000034921"/>
    </source>
</evidence>
<evidence type="ECO:0000313" key="8">
    <source>
        <dbReference type="EMBL" id="KKG55586.1"/>
    </source>
</evidence>
<dbReference type="Proteomes" id="UP000034733">
    <property type="component" value="Unassembled WGS sequence"/>
</dbReference>
<dbReference type="EMBL" id="JJQB01000006">
    <property type="protein sequence ID" value="KKH23716.1"/>
    <property type="molecule type" value="Genomic_DNA"/>
</dbReference>
<evidence type="ECO:0000313" key="36">
    <source>
        <dbReference type="Proteomes" id="UP000034259"/>
    </source>
</evidence>
<name>A0A0F8MES6_METMZ</name>
<evidence type="ECO:0000313" key="42">
    <source>
        <dbReference type="Proteomes" id="UP000034468"/>
    </source>
</evidence>
<proteinExistence type="predicted"/>
<evidence type="ECO:0000313" key="28">
    <source>
        <dbReference type="Proteomes" id="UP000033987"/>
    </source>
</evidence>
<dbReference type="EMBL" id="JJPR01000054">
    <property type="protein sequence ID" value="KKG88171.1"/>
    <property type="molecule type" value="Genomic_DNA"/>
</dbReference>
<dbReference type="Proteomes" id="UP000034450">
    <property type="component" value="Unassembled WGS sequence"/>
</dbReference>
<evidence type="ECO:0000313" key="4">
    <source>
        <dbReference type="EMBL" id="KKG41762.1"/>
    </source>
</evidence>
<reference evidence="26 27" key="1">
    <citation type="journal article" date="2015" name="ISME J.">
        <title>Genomic and phenotypic differentiation among Methanosarcina mazei populations from Columbia River sediment.</title>
        <authorList>
            <person name="Youngblut N.D."/>
            <person name="Wirth J.S."/>
            <person name="Henriksen J.R."/>
            <person name="Smith M."/>
            <person name="Simon H."/>
            <person name="Metcalf W.W."/>
            <person name="Whitaker R.J."/>
        </authorList>
    </citation>
    <scope>NUCLEOTIDE SEQUENCE [LARGE SCALE GENOMIC DNA]</scope>
    <source>
        <strain evidence="19 30">1.F.A.1A.3</strain>
        <strain evidence="20 47">1.F.A.1B.3</strain>
        <strain evidence="18 28">1.F.A.1B.4</strain>
        <strain evidence="21 48">1.F.M.0.5</strain>
        <strain evidence="22 38">1.H.A.0.1</strain>
        <strain evidence="23 46">1.H.A.1A.4</strain>
        <strain evidence="24 36">1.H.A.2.1</strain>
        <strain evidence="25 41">1.H.A.2.6</strain>
        <strain evidence="2 29">2.F.T.2.6</strain>
        <strain evidence="3 27">3.F.A.1A.3</strain>
        <strain evidence="6 44">3.F.A.2.12</strain>
        <strain evidence="5 45">3.F.A.2.3</strain>
        <strain evidence="4 31">3.F.A.2.5</strain>
        <strain evidence="8 33">3.F.A.2.6</strain>
        <strain evidence="7 34">3.F.A.2.7</strain>
        <strain evidence="9 32">3.F.T.1A.1</strain>
        <strain evidence="11 37">3.F.T.1A.2</strain>
        <strain evidence="10 43">3.F.T.1A.4</strain>
        <strain evidence="12 49">3.H.A.2.6</strain>
        <strain evidence="13 40">3.H.A.2.8</strain>
        <strain evidence="14 42">3.H.M.1B.1</strain>
        <strain evidence="16 26">3.H.M.1B.2</strain>
        <strain evidence="15 35">3.H.M.1B.5</strain>
        <strain evidence="17 39">3.H.M.2.7</strain>
    </source>
</reference>
<evidence type="ECO:0000313" key="23">
    <source>
        <dbReference type="EMBL" id="KKH37163.1"/>
    </source>
</evidence>
<evidence type="ECO:0000313" key="35">
    <source>
        <dbReference type="Proteomes" id="UP000034253"/>
    </source>
</evidence>
<dbReference type="EMBL" id="JJPF01000095">
    <property type="protein sequence ID" value="KKG41762.1"/>
    <property type="molecule type" value="Genomic_DNA"/>
</dbReference>
<dbReference type="Proteomes" id="UP000034253">
    <property type="component" value="Unassembled WGS sequence"/>
</dbReference>
<dbReference type="AlphaFoldDB" id="A0A0F8MES6"/>
<dbReference type="EMBL" id="JJPD01000049">
    <property type="protein sequence ID" value="KKG43836.1"/>
    <property type="molecule type" value="Genomic_DNA"/>
</dbReference>
<dbReference type="Proteomes" id="UP000034566">
    <property type="component" value="Unassembled WGS sequence"/>
</dbReference>
<evidence type="ECO:0000313" key="33">
    <source>
        <dbReference type="Proteomes" id="UP000034195"/>
    </source>
</evidence>
<dbReference type="Proteomes" id="UP000034338">
    <property type="component" value="Unassembled WGS sequence"/>
</dbReference>
<dbReference type="EMBL" id="JJPX01000047">
    <property type="protein sequence ID" value="KKH12220.1"/>
    <property type="molecule type" value="Genomic_DNA"/>
</dbReference>
<dbReference type="Proteomes" id="UP000034064">
    <property type="component" value="Unassembled WGS sequence"/>
</dbReference>
<evidence type="ECO:0000313" key="18">
    <source>
        <dbReference type="EMBL" id="KKH15445.1"/>
    </source>
</evidence>
<evidence type="ECO:0000313" key="26">
    <source>
        <dbReference type="Proteomes" id="UP000033835"/>
    </source>
</evidence>
<dbReference type="Proteomes" id="UP000034259">
    <property type="component" value="Unassembled WGS sequence"/>
</dbReference>
<evidence type="ECO:0000313" key="47">
    <source>
        <dbReference type="Proteomes" id="UP000034733"/>
    </source>
</evidence>
<evidence type="ECO:0000313" key="31">
    <source>
        <dbReference type="Proteomes" id="UP000034151"/>
    </source>
</evidence>
<dbReference type="EMBL" id="JJPV01000017">
    <property type="protein sequence ID" value="KKH03287.1"/>
    <property type="molecule type" value="Genomic_DNA"/>
</dbReference>
<organism evidence="23 46">
    <name type="scientific">Methanosarcina mazei</name>
    <name type="common">Methanosarcina frisia</name>
    <dbReference type="NCBI Taxonomy" id="2209"/>
    <lineage>
        <taxon>Archaea</taxon>
        <taxon>Methanobacteriati</taxon>
        <taxon>Methanobacteriota</taxon>
        <taxon>Stenosarchaea group</taxon>
        <taxon>Methanomicrobia</taxon>
        <taxon>Methanosarcinales</taxon>
        <taxon>Methanosarcinaceae</taxon>
        <taxon>Methanosarcina</taxon>
    </lineage>
</organism>
<evidence type="ECO:0000313" key="21">
    <source>
        <dbReference type="EMBL" id="KKH25466.1"/>
    </source>
</evidence>
<keyword evidence="1" id="KW-0812">Transmembrane</keyword>
<evidence type="ECO:0000313" key="44">
    <source>
        <dbReference type="Proteomes" id="UP000034577"/>
    </source>
</evidence>
<evidence type="ECO:0000313" key="17">
    <source>
        <dbReference type="EMBL" id="KKH12220.1"/>
    </source>
</evidence>
<evidence type="ECO:0000313" key="13">
    <source>
        <dbReference type="EMBL" id="KKG94316.1"/>
    </source>
</evidence>
<dbReference type="EMBL" id="JJPH01000115">
    <property type="protein sequence ID" value="KKG49304.1"/>
    <property type="molecule type" value="Genomic_DNA"/>
</dbReference>
<evidence type="ECO:0000313" key="38">
    <source>
        <dbReference type="Proteomes" id="UP000034338"/>
    </source>
</evidence>
<evidence type="ECO:0000313" key="46">
    <source>
        <dbReference type="Proteomes" id="UP000034672"/>
    </source>
</evidence>
<dbReference type="Proteomes" id="UP000034188">
    <property type="component" value="Unassembled WGS sequence"/>
</dbReference>
<evidence type="ECO:0000313" key="40">
    <source>
        <dbReference type="Proteomes" id="UP000034409"/>
    </source>
</evidence>
<evidence type="ECO:0000313" key="11">
    <source>
        <dbReference type="EMBL" id="KKG64025.1"/>
    </source>
</evidence>
<evidence type="ECO:0000313" key="20">
    <source>
        <dbReference type="EMBL" id="KKH23716.1"/>
    </source>
</evidence>
<dbReference type="Proteomes" id="UP000034672">
    <property type="component" value="Unassembled WGS sequence"/>
</dbReference>
<protein>
    <submittedName>
        <fullName evidence="23">Uncharacterized protein</fullName>
    </submittedName>
</protein>
<evidence type="ECO:0000313" key="24">
    <source>
        <dbReference type="EMBL" id="KKH46226.1"/>
    </source>
</evidence>
<evidence type="ECO:0000313" key="9">
    <source>
        <dbReference type="EMBL" id="KKG58380.1"/>
    </source>
</evidence>